<protein>
    <submittedName>
        <fullName evidence="1">Tellurite resistance protein TerB</fullName>
    </submittedName>
</protein>
<dbReference type="KEGG" id="cace:CACET_c07340"/>
<keyword evidence="2" id="KW-1185">Reference proteome</keyword>
<dbReference type="Gene3D" id="1.10.3680.10">
    <property type="entry name" value="TerB-like"/>
    <property type="match status" value="1"/>
</dbReference>
<dbReference type="OrthoDB" id="1955363at2"/>
<dbReference type="Proteomes" id="UP000035704">
    <property type="component" value="Chromosome"/>
</dbReference>
<dbReference type="STRING" id="84022.CACET_c07340"/>
<name>A0A0D8I7Q7_9CLOT</name>
<dbReference type="EMBL" id="CP009687">
    <property type="protein sequence ID" value="AKL94244.1"/>
    <property type="molecule type" value="Genomic_DNA"/>
</dbReference>
<proteinExistence type="predicted"/>
<organism evidence="1 2">
    <name type="scientific">Clostridium aceticum</name>
    <dbReference type="NCBI Taxonomy" id="84022"/>
    <lineage>
        <taxon>Bacteria</taxon>
        <taxon>Bacillati</taxon>
        <taxon>Bacillota</taxon>
        <taxon>Clostridia</taxon>
        <taxon>Eubacteriales</taxon>
        <taxon>Clostridiaceae</taxon>
        <taxon>Clostridium</taxon>
    </lineage>
</organism>
<reference evidence="1 2" key="1">
    <citation type="submission" date="2014-10" db="EMBL/GenBank/DDBJ databases">
        <title>Genome sequence of Clostridium aceticum DSM 1496.</title>
        <authorList>
            <person name="Poehlein A."/>
            <person name="Schiel-Bengelsdorf B."/>
            <person name="Gottschalk G."/>
            <person name="Duerre P."/>
            <person name="Daniel R."/>
        </authorList>
    </citation>
    <scope>NUCLEOTIDE SEQUENCE [LARGE SCALE GENOMIC DNA]</scope>
    <source>
        <strain evidence="1 2">DSM 1496</strain>
    </source>
</reference>
<gene>
    <name evidence="1" type="ORF">CACET_c07340</name>
</gene>
<accession>A0A0D8I7Q7</accession>
<dbReference type="InterPro" id="IPR029024">
    <property type="entry name" value="TerB-like"/>
</dbReference>
<evidence type="ECO:0000313" key="1">
    <source>
        <dbReference type="EMBL" id="AKL94244.1"/>
    </source>
</evidence>
<dbReference type="RefSeq" id="WP_044825739.1">
    <property type="nucleotide sequence ID" value="NZ_CP009687.1"/>
</dbReference>
<dbReference type="SUPFAM" id="SSF158682">
    <property type="entry name" value="TerB-like"/>
    <property type="match status" value="1"/>
</dbReference>
<evidence type="ECO:0000313" key="2">
    <source>
        <dbReference type="Proteomes" id="UP000035704"/>
    </source>
</evidence>
<sequence length="287" mass="34382">MKEKVRELRELPQEIKHNYFNVLFTMANIDEKINPLELAELYRFMAKMQLEKEERKVLLKQLYKSENNLENLCKNLYRGLNEQEKNIVRFSLIRDLMLLMKSDYYEAQEETDLFNQIKVLLNITEEHMVWFNEEKALYQDTSNKPLSYEGIEETVLMATAIGVPLTTFLFSDSFKKNPFLLKKSSHKRRLRTDLLRSIAIGGVSYHSLKWWLRRRKKKSMSLQQCMIEEVEKLQERAKRYMALDLQHLQQSLQWAEENFIDMELQRETIILLKKSLAVLHNTKPQEL</sequence>
<dbReference type="AlphaFoldDB" id="A0A0D8I7Q7"/>
<dbReference type="PATRIC" id="fig|84022.5.peg.1222"/>